<dbReference type="CDD" id="cd07521">
    <property type="entry name" value="HAD_FCP1-like"/>
    <property type="match status" value="1"/>
</dbReference>
<evidence type="ECO:0000259" key="3">
    <source>
        <dbReference type="PROSITE" id="PS50969"/>
    </source>
</evidence>
<dbReference type="AlphaFoldDB" id="A0A7H8QJK7"/>
<dbReference type="Pfam" id="PF03031">
    <property type="entry name" value="NIF"/>
    <property type="match status" value="1"/>
</dbReference>
<sequence>MATIAGPPDHGPDNAPADELIQAQPHPSDDGIAVVQSSSLPENTQSRPPLDKPKKKRSLLLVPSRTSSRGSKQQSSDMTTETAQDESNTLANSRTNLTKRRRDRSKASSRRSQRNDQEENMHAKPATPDEDRYLRPERKPKSTSRFLSILNCCSTSEPDNEDPDLPAKRAETRLPPPARQPPSEKVDISAAESSTAESKDHQLLNEKTGESAANPPHAEETQEQPNILPVAEGRSDLAGEHATAPRSEPSNKQPVNVPSDLSLSKKDGSGDEIQPESTPGQSQDDRDVPIPDAPIPSSEEEEDPVPTQDVAPPPPQPPPPDVYLPGPPTTPGKQNIWLLPPPLPHLDGRKCLILDLDETLVHSSFKVLERADFTIPVEIEGQWHNIYVIKRPGVDQFMKRVGELYEVVVFTASVSKYGDPLLDQLDIHNVVHHRLFRDSCYNHQGNYVKVSFLTSDEIESRTGELTAIKDLSQVGRDLRETIIIDNSPTSYIFHPQHAIPISSWFSDAHDNELLDLIPVLEDLAGTQVRDVSLVLDVSL</sequence>
<accession>A0A7H8QJK7</accession>
<protein>
    <recommendedName>
        <fullName evidence="1">Mitochondrial import inner membrane translocase subunit TIM50</fullName>
    </recommendedName>
</protein>
<feature type="compositionally biased region" description="Basic and acidic residues" evidence="2">
    <location>
        <begin position="197"/>
        <end position="209"/>
    </location>
</feature>
<evidence type="ECO:0000256" key="2">
    <source>
        <dbReference type="SAM" id="MobiDB-lite"/>
    </source>
</evidence>
<dbReference type="PANTHER" id="PTHR12210">
    <property type="entry name" value="DULLARD PROTEIN PHOSPHATASE"/>
    <property type="match status" value="1"/>
</dbReference>
<keyword evidence="5" id="KW-1185">Reference proteome</keyword>
<dbReference type="OrthoDB" id="277011at2759"/>
<dbReference type="Gene3D" id="3.40.50.1000">
    <property type="entry name" value="HAD superfamily/HAD-like"/>
    <property type="match status" value="1"/>
</dbReference>
<reference evidence="5" key="1">
    <citation type="submission" date="2020-06" db="EMBL/GenBank/DDBJ databases">
        <title>A chromosome-scale genome assembly of Talaromyces rugulosus W13939.</title>
        <authorList>
            <person name="Wang B."/>
            <person name="Guo L."/>
            <person name="Ye K."/>
            <person name="Wang L."/>
        </authorList>
    </citation>
    <scope>NUCLEOTIDE SEQUENCE [LARGE SCALE GENOMIC DNA]</scope>
    <source>
        <strain evidence="5">W13939</strain>
    </source>
</reference>
<feature type="region of interest" description="Disordered" evidence="2">
    <location>
        <begin position="1"/>
        <end position="336"/>
    </location>
</feature>
<dbReference type="InterPro" id="IPR023214">
    <property type="entry name" value="HAD_sf"/>
</dbReference>
<dbReference type="SMART" id="SM00577">
    <property type="entry name" value="CPDc"/>
    <property type="match status" value="1"/>
</dbReference>
<organism evidence="4 5">
    <name type="scientific">Talaromyces rugulosus</name>
    <name type="common">Penicillium rugulosum</name>
    <dbReference type="NCBI Taxonomy" id="121627"/>
    <lineage>
        <taxon>Eukaryota</taxon>
        <taxon>Fungi</taxon>
        <taxon>Dikarya</taxon>
        <taxon>Ascomycota</taxon>
        <taxon>Pezizomycotina</taxon>
        <taxon>Eurotiomycetes</taxon>
        <taxon>Eurotiomycetidae</taxon>
        <taxon>Eurotiales</taxon>
        <taxon>Trichocomaceae</taxon>
        <taxon>Talaromyces</taxon>
        <taxon>Talaromyces sect. Islandici</taxon>
    </lineage>
</organism>
<evidence type="ECO:0000256" key="1">
    <source>
        <dbReference type="RuleBase" id="RU365079"/>
    </source>
</evidence>
<dbReference type="KEGG" id="trg:TRUGW13939_00482"/>
<keyword evidence="1" id="KW-0496">Mitochondrion</keyword>
<dbReference type="Proteomes" id="UP000509510">
    <property type="component" value="Chromosome I"/>
</dbReference>
<name>A0A7H8QJK7_TALRU</name>
<gene>
    <name evidence="4" type="ORF">TRUGW13939_00482</name>
</gene>
<dbReference type="EMBL" id="CP055898">
    <property type="protein sequence ID" value="QKX53403.1"/>
    <property type="molecule type" value="Genomic_DNA"/>
</dbReference>
<feature type="compositionally biased region" description="Basic residues" evidence="2">
    <location>
        <begin position="97"/>
        <end position="112"/>
    </location>
</feature>
<dbReference type="SUPFAM" id="SSF56784">
    <property type="entry name" value="HAD-like"/>
    <property type="match status" value="1"/>
</dbReference>
<comment type="similarity">
    <text evidence="1">Belongs to the TIM50 family.</text>
</comment>
<evidence type="ECO:0000313" key="4">
    <source>
        <dbReference type="EMBL" id="QKX53403.1"/>
    </source>
</evidence>
<feature type="compositionally biased region" description="Pro residues" evidence="2">
    <location>
        <begin position="311"/>
        <end position="330"/>
    </location>
</feature>
<feature type="compositionally biased region" description="Polar residues" evidence="2">
    <location>
        <begin position="143"/>
        <end position="157"/>
    </location>
</feature>
<dbReference type="PROSITE" id="PS50969">
    <property type="entry name" value="FCP1"/>
    <property type="match status" value="1"/>
</dbReference>
<keyword evidence="1" id="KW-0809">Transit peptide</keyword>
<proteinExistence type="inferred from homology"/>
<feature type="domain" description="FCP1 homology" evidence="3">
    <location>
        <begin position="345"/>
        <end position="523"/>
    </location>
</feature>
<feature type="compositionally biased region" description="Polar residues" evidence="2">
    <location>
        <begin position="64"/>
        <end position="96"/>
    </location>
</feature>
<dbReference type="RefSeq" id="XP_035339582.1">
    <property type="nucleotide sequence ID" value="XM_035483689.1"/>
</dbReference>
<feature type="compositionally biased region" description="Basic and acidic residues" evidence="2">
    <location>
        <begin position="113"/>
        <end position="140"/>
    </location>
</feature>
<evidence type="ECO:0000313" key="5">
    <source>
        <dbReference type="Proteomes" id="UP000509510"/>
    </source>
</evidence>
<comment type="subunit">
    <text evidence="1">Component of the TIM23 complex.</text>
</comment>
<keyword evidence="1" id="KW-0653">Protein transport</keyword>
<keyword evidence="1" id="KW-0813">Transport</keyword>
<dbReference type="GO" id="GO:0005744">
    <property type="term" value="C:TIM23 mitochondrial import inner membrane translocase complex"/>
    <property type="evidence" value="ECO:0007669"/>
    <property type="project" value="UniProtKB-UniRule"/>
</dbReference>
<feature type="compositionally biased region" description="Polar residues" evidence="2">
    <location>
        <begin position="35"/>
        <end position="47"/>
    </location>
</feature>
<feature type="compositionally biased region" description="Polar residues" evidence="2">
    <location>
        <begin position="248"/>
        <end position="262"/>
    </location>
</feature>
<dbReference type="InterPro" id="IPR050365">
    <property type="entry name" value="TIM50"/>
</dbReference>
<comment type="function">
    <text evidence="1">Essential component of the TIM23 complex, a complex that mediates the translocation of transit peptide-containing proteins across the mitochondrial inner membrane.</text>
</comment>
<dbReference type="InterPro" id="IPR004274">
    <property type="entry name" value="FCP1_dom"/>
</dbReference>
<keyword evidence="1" id="KW-0811">Translocation</keyword>
<dbReference type="GeneID" id="55987995"/>
<comment type="subcellular location">
    <subcellularLocation>
        <location evidence="1">Mitochondrion inner membrane</location>
        <topology evidence="1">Single-pass membrane protein</topology>
    </subcellularLocation>
</comment>
<dbReference type="InterPro" id="IPR036412">
    <property type="entry name" value="HAD-like_sf"/>
</dbReference>
<dbReference type="GO" id="GO:0015031">
    <property type="term" value="P:protein transport"/>
    <property type="evidence" value="ECO:0007669"/>
    <property type="project" value="UniProtKB-KW"/>
</dbReference>